<sequence>MKIIFNLIMLRKILSFFGKKKLSTDKPKFSLENAFELDPIDFVQEFCYKFKRLDADNWIVQHDLPSNFFQRVFRSHLKGIPVQVDLVWNAEKFIIERSLGIFEGEYAEFFKIIHTGESILTLVRLKDYGECFSDWKYNLERINPVLQLCSENPIAFIQTRCGKGLMLERFGHTQIWMVEDWAKIEKTILKIKSFY</sequence>
<dbReference type="AlphaFoldDB" id="K1KUP6"/>
<dbReference type="Proteomes" id="UP000004478">
    <property type="component" value="Unassembled WGS sequence"/>
</dbReference>
<dbReference type="EMBL" id="AMGM01000082">
    <property type="protein sequence ID" value="EKB47900.1"/>
    <property type="molecule type" value="Genomic_DNA"/>
</dbReference>
<name>K1KUP6_CECL9</name>
<keyword evidence="2" id="KW-1185">Reference proteome</keyword>
<protein>
    <submittedName>
        <fullName evidence="1">Uncharacterized protein</fullName>
    </submittedName>
</protein>
<accession>K1KUP6</accession>
<gene>
    <name evidence="1" type="ORF">B879_03488</name>
</gene>
<reference evidence="1 2" key="1">
    <citation type="journal article" date="2012" name="J. Bacteriol.">
        <title>Draft Genome Sequence of Cecembia lonarensis Strain LW9T, Isolated from Lonar Lake, a Haloalkaline Lake in India.</title>
        <authorList>
            <person name="Shivaji S."/>
            <person name="Ara S."/>
            <person name="Singh A."/>
            <person name="Pinnaka A.K."/>
        </authorList>
    </citation>
    <scope>NUCLEOTIDE SEQUENCE [LARGE SCALE GENOMIC DNA]</scope>
    <source>
        <strain evidence="1 2">LW9</strain>
    </source>
</reference>
<dbReference type="RefSeq" id="WP_009186504.1">
    <property type="nucleotide sequence ID" value="NZ_AMGM01000082.1"/>
</dbReference>
<proteinExistence type="predicted"/>
<evidence type="ECO:0000313" key="1">
    <source>
        <dbReference type="EMBL" id="EKB47900.1"/>
    </source>
</evidence>
<evidence type="ECO:0000313" key="2">
    <source>
        <dbReference type="Proteomes" id="UP000004478"/>
    </source>
</evidence>
<organism evidence="1 2">
    <name type="scientific">Cecembia lonarensis (strain CCUG 58316 / KCTC 22772 / LW9)</name>
    <dbReference type="NCBI Taxonomy" id="1225176"/>
    <lineage>
        <taxon>Bacteria</taxon>
        <taxon>Pseudomonadati</taxon>
        <taxon>Bacteroidota</taxon>
        <taxon>Cytophagia</taxon>
        <taxon>Cytophagales</taxon>
        <taxon>Cyclobacteriaceae</taxon>
        <taxon>Cecembia</taxon>
    </lineage>
</organism>
<comment type="caution">
    <text evidence="1">The sequence shown here is derived from an EMBL/GenBank/DDBJ whole genome shotgun (WGS) entry which is preliminary data.</text>
</comment>